<accession>A0A382BTG6</accession>
<dbReference type="InterPro" id="IPR043738">
    <property type="entry name" value="DUF5683"/>
</dbReference>
<gene>
    <name evidence="3" type="ORF">METZ01_LOCUS169361</name>
</gene>
<protein>
    <recommendedName>
        <fullName evidence="2">DUF5683 domain-containing protein</fullName>
    </recommendedName>
</protein>
<name>A0A382BTG6_9ZZZZ</name>
<feature type="transmembrane region" description="Helical" evidence="1">
    <location>
        <begin position="120"/>
        <end position="140"/>
    </location>
</feature>
<proteinExistence type="predicted"/>
<feature type="transmembrane region" description="Helical" evidence="1">
    <location>
        <begin position="59"/>
        <end position="83"/>
    </location>
</feature>
<reference evidence="3" key="1">
    <citation type="submission" date="2018-05" db="EMBL/GenBank/DDBJ databases">
        <authorList>
            <person name="Lanie J.A."/>
            <person name="Ng W.-L."/>
            <person name="Kazmierczak K.M."/>
            <person name="Andrzejewski T.M."/>
            <person name="Davidsen T.M."/>
            <person name="Wayne K.J."/>
            <person name="Tettelin H."/>
            <person name="Glass J.I."/>
            <person name="Rusch D."/>
            <person name="Podicherti R."/>
            <person name="Tsui H.-C.T."/>
            <person name="Winkler M.E."/>
        </authorList>
    </citation>
    <scope>NUCLEOTIDE SEQUENCE</scope>
</reference>
<evidence type="ECO:0000259" key="2">
    <source>
        <dbReference type="Pfam" id="PF18935"/>
    </source>
</evidence>
<sequence>MCFRLVAFAFLFGVFFVQFGFTQYEMGSPEENVRLISPYGAVARSVIIPGWGQYHAHNYFQSVFSFSGICASLAGVVITHFSFREIYDKEYLPIALKNRKSKAALVAYDRANQKYRVRQFLLYSAASIWAYSIIDSYVAANLYNALTKSQLIIEESKAFEKFGLKFDLDQDYIACNLVKQF</sequence>
<keyword evidence="1" id="KW-0472">Membrane</keyword>
<evidence type="ECO:0000313" key="3">
    <source>
        <dbReference type="EMBL" id="SVB16507.1"/>
    </source>
</evidence>
<feature type="domain" description="DUF5683" evidence="2">
    <location>
        <begin position="36"/>
        <end position="151"/>
    </location>
</feature>
<dbReference type="AlphaFoldDB" id="A0A382BTG6"/>
<organism evidence="3">
    <name type="scientific">marine metagenome</name>
    <dbReference type="NCBI Taxonomy" id="408172"/>
    <lineage>
        <taxon>unclassified sequences</taxon>
        <taxon>metagenomes</taxon>
        <taxon>ecological metagenomes</taxon>
    </lineage>
</organism>
<keyword evidence="1" id="KW-0812">Transmembrane</keyword>
<dbReference type="Pfam" id="PF18935">
    <property type="entry name" value="DUF5683"/>
    <property type="match status" value="1"/>
</dbReference>
<keyword evidence="1" id="KW-1133">Transmembrane helix</keyword>
<evidence type="ECO:0000256" key="1">
    <source>
        <dbReference type="SAM" id="Phobius"/>
    </source>
</evidence>
<dbReference type="EMBL" id="UINC01031063">
    <property type="protein sequence ID" value="SVB16507.1"/>
    <property type="molecule type" value="Genomic_DNA"/>
</dbReference>